<comment type="caution">
    <text evidence="2">The sequence shown here is derived from an EMBL/GenBank/DDBJ whole genome shotgun (WGS) entry which is preliminary data.</text>
</comment>
<proteinExistence type="predicted"/>
<reference evidence="2" key="1">
    <citation type="journal article" date="2015" name="Genome Announc.">
        <title>Draft Genome Sequence of Tolypothrix boutellei Strain VB521301.</title>
        <authorList>
            <person name="Chandrababunaidu M.M."/>
            <person name="Singh D."/>
            <person name="Sen D."/>
            <person name="Bhan S."/>
            <person name="Das S."/>
            <person name="Gupta A."/>
            <person name="Adhikary S.P."/>
            <person name="Tripathy S."/>
        </authorList>
    </citation>
    <scope>NUCLEOTIDE SEQUENCE</scope>
    <source>
        <strain evidence="2">VB521301</strain>
    </source>
</reference>
<dbReference type="RefSeq" id="WP_038076375.1">
    <property type="nucleotide sequence ID" value="NZ_JHEG04000001.1"/>
</dbReference>
<dbReference type="PANTHER" id="PTHR12993">
    <property type="entry name" value="N-ACETYLGLUCOSAMINYL-PHOSPHATIDYLINOSITOL DE-N-ACETYLASE-RELATED"/>
    <property type="match status" value="1"/>
</dbReference>
<dbReference type="InterPro" id="IPR024078">
    <property type="entry name" value="LmbE-like_dom_sf"/>
</dbReference>
<dbReference type="STRING" id="1479485.DA73_0225505"/>
<dbReference type="SUPFAM" id="SSF102588">
    <property type="entry name" value="LmbE-like"/>
    <property type="match status" value="1"/>
</dbReference>
<name>A0A0C1QW18_9CYAN</name>
<reference evidence="1" key="2">
    <citation type="submission" date="2019-11" db="EMBL/GenBank/DDBJ databases">
        <title>Improved Assembly of Tolypothrix boutellei genome.</title>
        <authorList>
            <person name="Sarangi A.N."/>
            <person name="Mukherjee M."/>
            <person name="Ghosh S."/>
            <person name="Singh D."/>
            <person name="Das A."/>
            <person name="Kant S."/>
            <person name="Prusty A."/>
            <person name="Tripathy S."/>
        </authorList>
    </citation>
    <scope>NUCLEOTIDE SEQUENCE</scope>
    <source>
        <strain evidence="1">VB521301</strain>
    </source>
</reference>
<evidence type="ECO:0000313" key="3">
    <source>
        <dbReference type="Proteomes" id="UP000029738"/>
    </source>
</evidence>
<dbReference type="AlphaFoldDB" id="A0A0C1QW18"/>
<dbReference type="EMBL" id="JHEG04000001">
    <property type="protein sequence ID" value="KAF3884503.1"/>
    <property type="molecule type" value="Genomic_DNA"/>
</dbReference>
<gene>
    <name evidence="2" type="ORF">DA73_0225505</name>
    <name evidence="1" type="ORF">DA73_0400002730</name>
</gene>
<organism evidence="2">
    <name type="scientific">Tolypothrix bouteillei VB521301</name>
    <dbReference type="NCBI Taxonomy" id="1479485"/>
    <lineage>
        <taxon>Bacteria</taxon>
        <taxon>Bacillati</taxon>
        <taxon>Cyanobacteriota</taxon>
        <taxon>Cyanophyceae</taxon>
        <taxon>Nostocales</taxon>
        <taxon>Tolypothrichaceae</taxon>
        <taxon>Tolypothrix</taxon>
    </lineage>
</organism>
<dbReference type="GO" id="GO:0016811">
    <property type="term" value="F:hydrolase activity, acting on carbon-nitrogen (but not peptide) bonds, in linear amides"/>
    <property type="evidence" value="ECO:0007669"/>
    <property type="project" value="TreeGrafter"/>
</dbReference>
<dbReference type="Pfam" id="PF02585">
    <property type="entry name" value="PIG-L"/>
    <property type="match status" value="1"/>
</dbReference>
<protein>
    <submittedName>
        <fullName evidence="2">GlcNAc-PI de-N-acetylase</fullName>
    </submittedName>
    <submittedName>
        <fullName evidence="1">PIG-L family deacetylase</fullName>
    </submittedName>
</protein>
<keyword evidence="3" id="KW-1185">Reference proteome</keyword>
<dbReference type="PANTHER" id="PTHR12993:SF29">
    <property type="entry name" value="BLR3841 PROTEIN"/>
    <property type="match status" value="1"/>
</dbReference>
<dbReference type="OrthoDB" id="9790023at2"/>
<evidence type="ECO:0000313" key="2">
    <source>
        <dbReference type="EMBL" id="KIE09684.1"/>
    </source>
</evidence>
<dbReference type="InterPro" id="IPR003737">
    <property type="entry name" value="GlcNAc_PI_deacetylase-related"/>
</dbReference>
<dbReference type="Gene3D" id="3.40.50.10320">
    <property type="entry name" value="LmbE-like"/>
    <property type="match status" value="1"/>
</dbReference>
<sequence length="261" mass="29772">MSIKEILKRIQKQVPNTWLYPIQDVHSSLIFWWLLRRGSQPETFSEKSALVFSPHQDDETFGCGGTIAWKRERGIPVAVVFLTDGQGGQSSDSPLGREIVQIRKQEALKALDILGVEASRIHFLDKPDGALPDLQPEQRNETIEQIVQLIKLYNPEEIYVPHRKDCHKDHEATYTLVKEAIGNAGVKVDLLQYPIWIFWRAPIFLMLKLQDMANARRLSITSVQNKKSQAIASYCSQLGGLPGGFVKRFSSHYEIFFKVIQ</sequence>
<evidence type="ECO:0000313" key="1">
    <source>
        <dbReference type="EMBL" id="KAF3884503.1"/>
    </source>
</evidence>
<dbReference type="Proteomes" id="UP000029738">
    <property type="component" value="Unassembled WGS sequence"/>
</dbReference>
<accession>A0A0C1QW18</accession>
<dbReference type="EMBL" id="JHEG02000054">
    <property type="protein sequence ID" value="KIE09684.1"/>
    <property type="molecule type" value="Genomic_DNA"/>
</dbReference>